<dbReference type="NCBIfam" id="NF006073">
    <property type="entry name" value="PRK08219.1"/>
    <property type="match status" value="1"/>
</dbReference>
<dbReference type="EMBL" id="MSGO01000048">
    <property type="protein sequence ID" value="OLL13974.1"/>
    <property type="molecule type" value="Genomic_DNA"/>
</dbReference>
<evidence type="ECO:0000256" key="3">
    <source>
        <dbReference type="RuleBase" id="RU000363"/>
    </source>
</evidence>
<proteinExistence type="inferred from homology"/>
<dbReference type="RefSeq" id="WP_075250059.1">
    <property type="nucleotide sequence ID" value="NZ_MSGO01000048.1"/>
</dbReference>
<dbReference type="PROSITE" id="PS00061">
    <property type="entry name" value="ADH_SHORT"/>
    <property type="match status" value="1"/>
</dbReference>
<dbReference type="SUPFAM" id="SSF51735">
    <property type="entry name" value="NAD(P)-binding Rossmann-fold domains"/>
    <property type="match status" value="1"/>
</dbReference>
<dbReference type="PANTHER" id="PTHR44196:SF1">
    <property type="entry name" value="DEHYDROGENASE_REDUCTASE SDR FAMILY MEMBER 7B"/>
    <property type="match status" value="1"/>
</dbReference>
<dbReference type="Pfam" id="PF00106">
    <property type="entry name" value="adh_short"/>
    <property type="match status" value="1"/>
</dbReference>
<dbReference type="GO" id="GO:0016491">
    <property type="term" value="F:oxidoreductase activity"/>
    <property type="evidence" value="ECO:0007669"/>
    <property type="project" value="UniProtKB-KW"/>
</dbReference>
<gene>
    <name evidence="6" type="ORF">BKH32_10890</name>
</gene>
<dbReference type="PRINTS" id="PR00080">
    <property type="entry name" value="SDRFAMILY"/>
</dbReference>
<name>A0A1Q8HYQ4_9ACTO</name>
<dbReference type="InterPro" id="IPR002347">
    <property type="entry name" value="SDR_fam"/>
</dbReference>
<dbReference type="GO" id="GO:0016020">
    <property type="term" value="C:membrane"/>
    <property type="evidence" value="ECO:0007669"/>
    <property type="project" value="TreeGrafter"/>
</dbReference>
<dbReference type="InterPro" id="IPR036291">
    <property type="entry name" value="NAD(P)-bd_dom_sf"/>
</dbReference>
<evidence type="ECO:0000256" key="1">
    <source>
        <dbReference type="ARBA" id="ARBA00006484"/>
    </source>
</evidence>
<keyword evidence="2" id="KW-0560">Oxidoreductase</keyword>
<protein>
    <submittedName>
        <fullName evidence="6">Short chain dehydrogenase</fullName>
    </submittedName>
</protein>
<dbReference type="InterPro" id="IPR057326">
    <property type="entry name" value="KR_dom"/>
</dbReference>
<dbReference type="AlphaFoldDB" id="A0A1Q8HYQ4"/>
<organism evidence="6 7">
    <name type="scientific">Actinomyces oris</name>
    <dbReference type="NCBI Taxonomy" id="544580"/>
    <lineage>
        <taxon>Bacteria</taxon>
        <taxon>Bacillati</taxon>
        <taxon>Actinomycetota</taxon>
        <taxon>Actinomycetes</taxon>
        <taxon>Actinomycetales</taxon>
        <taxon>Actinomycetaceae</taxon>
        <taxon>Actinomyces</taxon>
    </lineage>
</organism>
<sequence length="287" mass="30473">MSPQIAQVDASSSKAGRRRRQGESVPFTPAHGFTRAGSGRHQRRPIALITGATSGIGLAVARDLARDHDLILLARSVNDLEELALALEEESQTAVLICPVDLTDDTALARLVSRIDIESLDVLVHSAGMEAPGTVDKITPTRWRAVLNLNLVATAYLTSLLLPALREASGLTVFINSGAGVTPRSGNALYSASKAGLKSLADTLRQEEAGKVRVTSIYPGRVDTPMQERLHAFNAARLRTEGIMATPAYRAADHMAPQSVAAAVRLAVNTSMDAVVEDLAIRPAGML</sequence>
<accession>A0A1Q8HYQ4</accession>
<evidence type="ECO:0000256" key="2">
    <source>
        <dbReference type="ARBA" id="ARBA00023002"/>
    </source>
</evidence>
<evidence type="ECO:0000313" key="7">
    <source>
        <dbReference type="Proteomes" id="UP000185736"/>
    </source>
</evidence>
<evidence type="ECO:0000313" key="6">
    <source>
        <dbReference type="EMBL" id="OLL13974.1"/>
    </source>
</evidence>
<dbReference type="Gene3D" id="3.40.50.720">
    <property type="entry name" value="NAD(P)-binding Rossmann-like Domain"/>
    <property type="match status" value="1"/>
</dbReference>
<evidence type="ECO:0000259" key="5">
    <source>
        <dbReference type="SMART" id="SM00822"/>
    </source>
</evidence>
<feature type="domain" description="Ketoreductase" evidence="5">
    <location>
        <begin position="45"/>
        <end position="225"/>
    </location>
</feature>
<dbReference type="Proteomes" id="UP000185736">
    <property type="component" value="Unassembled WGS sequence"/>
</dbReference>
<dbReference type="PANTHER" id="PTHR44196">
    <property type="entry name" value="DEHYDROGENASE/REDUCTASE SDR FAMILY MEMBER 7B"/>
    <property type="match status" value="1"/>
</dbReference>
<evidence type="ECO:0000256" key="4">
    <source>
        <dbReference type="SAM" id="MobiDB-lite"/>
    </source>
</evidence>
<feature type="compositionally biased region" description="Polar residues" evidence="4">
    <location>
        <begin position="1"/>
        <end position="14"/>
    </location>
</feature>
<reference evidence="6 7" key="1">
    <citation type="submission" date="2016-12" db="EMBL/GenBank/DDBJ databases">
        <title>Genomic comparison of strains in the 'Actinomyces naeslundii' group.</title>
        <authorList>
            <person name="Mughal S.R."/>
            <person name="Do T."/>
            <person name="Gilbert S.C."/>
            <person name="Witherden E.A."/>
            <person name="Didelot X."/>
            <person name="Beighton D."/>
        </authorList>
    </citation>
    <scope>NUCLEOTIDE SEQUENCE [LARGE SCALE GENOMIC DNA]</scope>
    <source>
        <strain evidence="6 7">S64C</strain>
    </source>
</reference>
<dbReference type="SMART" id="SM00822">
    <property type="entry name" value="PKS_KR"/>
    <property type="match status" value="1"/>
</dbReference>
<dbReference type="InterPro" id="IPR020904">
    <property type="entry name" value="Sc_DH/Rdtase_CS"/>
</dbReference>
<comment type="similarity">
    <text evidence="1 3">Belongs to the short-chain dehydrogenases/reductases (SDR) family.</text>
</comment>
<dbReference type="PRINTS" id="PR00081">
    <property type="entry name" value="GDHRDH"/>
</dbReference>
<feature type="region of interest" description="Disordered" evidence="4">
    <location>
        <begin position="1"/>
        <end position="39"/>
    </location>
</feature>
<comment type="caution">
    <text evidence="6">The sequence shown here is derived from an EMBL/GenBank/DDBJ whole genome shotgun (WGS) entry which is preliminary data.</text>
</comment>